<keyword evidence="7" id="KW-0496">Mitochondrion</keyword>
<feature type="transmembrane region" description="Helical" evidence="9">
    <location>
        <begin position="711"/>
        <end position="732"/>
    </location>
</feature>
<dbReference type="InterPro" id="IPR013174">
    <property type="entry name" value="DPM3"/>
</dbReference>
<dbReference type="EMBL" id="QEAN01000105">
    <property type="protein sequence ID" value="TPX48167.1"/>
    <property type="molecule type" value="Genomic_DNA"/>
</dbReference>
<name>A0A507D9W3_9FUNG</name>
<keyword evidence="11" id="KW-1185">Reference proteome</keyword>
<dbReference type="PANTHER" id="PTHR28234">
    <property type="entry name" value="NUCLEAR CONTROL OF ATPASE PROTEIN 2"/>
    <property type="match status" value="1"/>
</dbReference>
<sequence>MNETAFILERYAHLTTRLQQSHYEATTTIAISQDHAAVPVPIARDIQQLRTAATISSSTDKLPSLDDIIKILDAIDSSDDTVDLKNTANIVYAFGLLTAKLYAHTLSRLLESLLCLNACIAYWESIRHSKWNQTHYIIQTLPVRIHEWIVAQYQLTIPLSPSPSPSPALPQSTSFIQSLPTVGLQLYYKLRYNYRSSILLPREIHSHLKVLKRDQQVLASWLGGLSNMSSAVAVTSLHDVHALVESVKRGAEAIRDVDTRDDAEEGGVGLFKCMRQASASTITHTPDNQNNSDNTSTNIARIKQSTSVMLRQTYQILKTANPKLPTLTAKHGPPSPVLRHWPRALPSLLALNTLSKTLTVSNYTLIATSVSESFTTIHSFAIDWILKPLQDIYMTIRHREPQLVALGSLSLDADMASLGRMVLDFAQDYKIVGTESPGGHVVGKALGDVSKQSAQVLIDRAKMGDISIVLERYEDAIKHPLRGAIAGDLIRSLLIQIQQAKVQLELAMSALDKLLKSNELNFAFLAVVPSLLVTYGAARLAYHAIGGQRSRGWTHTRTSLIKNLRDIERTLNTSSSSDTRLSSSAHKLNAAQQGLLLVHMTQLRKLARALPRRGNLRTYFVEDVRDIENGELSVGQRLRIIDRMWRMPLRASFSSAYSTVSAVVAVYVSSSSFGAQAAIAGIVYVGLWCHTLVFPSYALPVLDVVLPVIPFWMLVTFGAYALGSIGFALWSFPDVEKHAFDELMMEVEHARRELRNMGVDC</sequence>
<feature type="transmembrane region" description="Helical" evidence="9">
    <location>
        <begin position="647"/>
        <end position="668"/>
    </location>
</feature>
<dbReference type="STRING" id="286115.A0A507D9W3"/>
<organism evidence="10 11">
    <name type="scientific">Synchytrium endobioticum</name>
    <dbReference type="NCBI Taxonomy" id="286115"/>
    <lineage>
        <taxon>Eukaryota</taxon>
        <taxon>Fungi</taxon>
        <taxon>Fungi incertae sedis</taxon>
        <taxon>Chytridiomycota</taxon>
        <taxon>Chytridiomycota incertae sedis</taxon>
        <taxon>Chytridiomycetes</taxon>
        <taxon>Synchytriales</taxon>
        <taxon>Synchytriaceae</taxon>
        <taxon>Synchytrium</taxon>
    </lineage>
</organism>
<comment type="caution">
    <text evidence="10">The sequence shown here is derived from an EMBL/GenBank/DDBJ whole genome shotgun (WGS) entry which is preliminary data.</text>
</comment>
<protein>
    <submittedName>
        <fullName evidence="10">Uncharacterized protein</fullName>
    </submittedName>
</protein>
<dbReference type="GO" id="GO:0005789">
    <property type="term" value="C:endoplasmic reticulum membrane"/>
    <property type="evidence" value="ECO:0007669"/>
    <property type="project" value="UniProtKB-SubCell"/>
</dbReference>
<evidence type="ECO:0000313" key="11">
    <source>
        <dbReference type="Proteomes" id="UP000317494"/>
    </source>
</evidence>
<dbReference type="GO" id="GO:0005741">
    <property type="term" value="C:mitochondrial outer membrane"/>
    <property type="evidence" value="ECO:0007669"/>
    <property type="project" value="TreeGrafter"/>
</dbReference>
<reference evidence="10 11" key="1">
    <citation type="journal article" date="2019" name="Sci. Rep.">
        <title>Comparative genomics of chytrid fungi reveal insights into the obligate biotrophic and pathogenic lifestyle of Synchytrium endobioticum.</title>
        <authorList>
            <person name="van de Vossenberg B.T.L.H."/>
            <person name="Warris S."/>
            <person name="Nguyen H.D.T."/>
            <person name="van Gent-Pelzer M.P.E."/>
            <person name="Joly D.L."/>
            <person name="van de Geest H.C."/>
            <person name="Bonants P.J.M."/>
            <person name="Smith D.S."/>
            <person name="Levesque C.A."/>
            <person name="van der Lee T.A.J."/>
        </authorList>
    </citation>
    <scope>NUCLEOTIDE SEQUENCE [LARGE SCALE GENOMIC DNA]</scope>
    <source>
        <strain evidence="10 11">MB42</strain>
    </source>
</reference>
<dbReference type="Pfam" id="PF08285">
    <property type="entry name" value="DPM3"/>
    <property type="match status" value="1"/>
</dbReference>
<dbReference type="PANTHER" id="PTHR28234:SF1">
    <property type="entry name" value="NUCLEAR CONTROL OF ATPASE PROTEIN 2"/>
    <property type="match status" value="1"/>
</dbReference>
<feature type="transmembrane region" description="Helical" evidence="9">
    <location>
        <begin position="522"/>
        <end position="542"/>
    </location>
</feature>
<accession>A0A507D9W3</accession>
<evidence type="ECO:0000313" key="10">
    <source>
        <dbReference type="EMBL" id="TPX48167.1"/>
    </source>
</evidence>
<dbReference type="Pfam" id="PF08637">
    <property type="entry name" value="NCA2"/>
    <property type="match status" value="1"/>
</dbReference>
<comment type="subcellular location">
    <subcellularLocation>
        <location evidence="2">Endoplasmic reticulum membrane</location>
        <topology evidence="2">Multi-pass membrane protein</topology>
    </subcellularLocation>
    <subcellularLocation>
        <location evidence="1">Mitochondrion membrane</location>
        <topology evidence="1">Multi-pass membrane protein</topology>
    </subcellularLocation>
</comment>
<feature type="transmembrane region" description="Helical" evidence="9">
    <location>
        <begin position="674"/>
        <end position="699"/>
    </location>
</feature>
<evidence type="ECO:0000256" key="6">
    <source>
        <dbReference type="ARBA" id="ARBA00022989"/>
    </source>
</evidence>
<evidence type="ECO:0000256" key="3">
    <source>
        <dbReference type="ARBA" id="ARBA00010430"/>
    </source>
</evidence>
<gene>
    <name evidence="10" type="ORF">SeMB42_g03112</name>
</gene>
<evidence type="ECO:0000256" key="8">
    <source>
        <dbReference type="ARBA" id="ARBA00023136"/>
    </source>
</evidence>
<keyword evidence="5" id="KW-0256">Endoplasmic reticulum</keyword>
<proteinExistence type="inferred from homology"/>
<evidence type="ECO:0000256" key="4">
    <source>
        <dbReference type="ARBA" id="ARBA00022692"/>
    </source>
</evidence>
<evidence type="ECO:0000256" key="2">
    <source>
        <dbReference type="ARBA" id="ARBA00004477"/>
    </source>
</evidence>
<dbReference type="AlphaFoldDB" id="A0A507D9W3"/>
<evidence type="ECO:0000256" key="5">
    <source>
        <dbReference type="ARBA" id="ARBA00022824"/>
    </source>
</evidence>
<dbReference type="InterPro" id="IPR013946">
    <property type="entry name" value="NCA2-like"/>
</dbReference>
<evidence type="ECO:0000256" key="1">
    <source>
        <dbReference type="ARBA" id="ARBA00004225"/>
    </source>
</evidence>
<evidence type="ECO:0000256" key="7">
    <source>
        <dbReference type="ARBA" id="ARBA00023128"/>
    </source>
</evidence>
<dbReference type="Proteomes" id="UP000317494">
    <property type="component" value="Unassembled WGS sequence"/>
</dbReference>
<keyword evidence="8 9" id="KW-0472">Membrane</keyword>
<comment type="similarity">
    <text evidence="3">Belongs to the DPM3 family.</text>
</comment>
<dbReference type="VEuPathDB" id="FungiDB:SeMB42_g03112"/>
<keyword evidence="4 9" id="KW-0812">Transmembrane</keyword>
<evidence type="ECO:0000256" key="9">
    <source>
        <dbReference type="SAM" id="Phobius"/>
    </source>
</evidence>
<keyword evidence="6 9" id="KW-1133">Transmembrane helix</keyword>